<feature type="transmembrane region" description="Helical" evidence="1">
    <location>
        <begin position="145"/>
        <end position="166"/>
    </location>
</feature>
<dbReference type="AlphaFoldDB" id="A0A285N542"/>
<dbReference type="OrthoDB" id="13183at2"/>
<evidence type="ECO:0000256" key="1">
    <source>
        <dbReference type="SAM" id="Phobius"/>
    </source>
</evidence>
<proteinExistence type="predicted"/>
<keyword evidence="1" id="KW-0472">Membrane</keyword>
<accession>A0A285N542</accession>
<dbReference type="EMBL" id="OBEI01000001">
    <property type="protein sequence ID" value="SNZ03957.1"/>
    <property type="molecule type" value="Genomic_DNA"/>
</dbReference>
<dbReference type="PROSITE" id="PS51257">
    <property type="entry name" value="PROKAR_LIPOPROTEIN"/>
    <property type="match status" value="1"/>
</dbReference>
<name>A0A285N542_9AQUI</name>
<evidence type="ECO:0000313" key="3">
    <source>
        <dbReference type="Proteomes" id="UP000219036"/>
    </source>
</evidence>
<reference evidence="3" key="1">
    <citation type="submission" date="2017-09" db="EMBL/GenBank/DDBJ databases">
        <authorList>
            <person name="Varghese N."/>
            <person name="Submissions S."/>
        </authorList>
    </citation>
    <scope>NUCLEOTIDE SEQUENCE [LARGE SCALE GENOMIC DNA]</scope>
    <source>
        <strain evidence="3">DSM 15103</strain>
    </source>
</reference>
<keyword evidence="3" id="KW-1185">Reference proteome</keyword>
<evidence type="ECO:0008006" key="4">
    <source>
        <dbReference type="Google" id="ProtNLM"/>
    </source>
</evidence>
<organism evidence="2 3">
    <name type="scientific">Persephonella hydrogeniphila</name>
    <dbReference type="NCBI Taxonomy" id="198703"/>
    <lineage>
        <taxon>Bacteria</taxon>
        <taxon>Pseudomonadati</taxon>
        <taxon>Aquificota</taxon>
        <taxon>Aquificia</taxon>
        <taxon>Aquificales</taxon>
        <taxon>Hydrogenothermaceae</taxon>
        <taxon>Persephonella</taxon>
    </lineage>
</organism>
<dbReference type="RefSeq" id="WP_096999693.1">
    <property type="nucleotide sequence ID" value="NZ_OBEI01000001.1"/>
</dbReference>
<dbReference type="Proteomes" id="UP000219036">
    <property type="component" value="Unassembled WGS sequence"/>
</dbReference>
<protein>
    <recommendedName>
        <fullName evidence="4">Lipoprotein</fullName>
    </recommendedName>
</protein>
<keyword evidence="1" id="KW-1133">Transmembrane helix</keyword>
<evidence type="ECO:0000313" key="2">
    <source>
        <dbReference type="EMBL" id="SNZ03957.1"/>
    </source>
</evidence>
<sequence length="175" mass="20648">MRKIFFLIPLIFILFGCDTHKEERAMAVGRLSVYLSKIDKGDMIKKIKETYPDLQIGLIYYDPVDDTYKAVDPRKGFEKLGYSEAYNKEVYYYVMYRLTEKAIKEEHDYVKDELIKTLKEYRKFIEEAQKTEIKNRQVLDMVLKYGPIGILIFFILTGSGIAYLLFTIAKKHNIL</sequence>
<keyword evidence="1" id="KW-0812">Transmembrane</keyword>
<gene>
    <name evidence="2" type="ORF">SAMN06265182_0516</name>
</gene>